<dbReference type="Pfam" id="PF13363">
    <property type="entry name" value="BetaGal_dom3"/>
    <property type="match status" value="1"/>
</dbReference>
<evidence type="ECO:0000256" key="7">
    <source>
        <dbReference type="ARBA" id="ARBA00023295"/>
    </source>
</evidence>
<dbReference type="AlphaFoldDB" id="A0AAD4LEZ7"/>
<keyword evidence="4" id="KW-0732">Signal</keyword>
<feature type="transmembrane region" description="Helical" evidence="9">
    <location>
        <begin position="60"/>
        <end position="79"/>
    </location>
</feature>
<dbReference type="Proteomes" id="UP001201163">
    <property type="component" value="Unassembled WGS sequence"/>
</dbReference>
<evidence type="ECO:0000256" key="4">
    <source>
        <dbReference type="ARBA" id="ARBA00022729"/>
    </source>
</evidence>
<dbReference type="PANTHER" id="PTHR23421">
    <property type="entry name" value="BETA-GALACTOSIDASE RELATED"/>
    <property type="match status" value="1"/>
</dbReference>
<dbReference type="InterPro" id="IPR037110">
    <property type="entry name" value="Betagal_dom2_sf"/>
</dbReference>
<dbReference type="SMART" id="SM01029">
    <property type="entry name" value="BetaGal_dom2"/>
    <property type="match status" value="1"/>
</dbReference>
<comment type="catalytic activity">
    <reaction evidence="1">
        <text>Hydrolysis of terminal non-reducing beta-D-galactose residues in beta-D-galactosides.</text>
        <dbReference type="EC" id="3.2.1.23"/>
    </reaction>
</comment>
<dbReference type="InterPro" id="IPR025972">
    <property type="entry name" value="BetaGal_dom3"/>
</dbReference>
<dbReference type="GO" id="GO:0004565">
    <property type="term" value="F:beta-galactosidase activity"/>
    <property type="evidence" value="ECO:0007669"/>
    <property type="project" value="UniProtKB-EC"/>
</dbReference>
<keyword evidence="9" id="KW-0472">Membrane</keyword>
<dbReference type="Gene3D" id="3.20.20.80">
    <property type="entry name" value="Glycosidases"/>
    <property type="match status" value="1"/>
</dbReference>
<dbReference type="Gene3D" id="2.60.120.260">
    <property type="entry name" value="Galactose-binding domain-like"/>
    <property type="match status" value="2"/>
</dbReference>
<protein>
    <recommendedName>
        <fullName evidence="3">beta-galactosidase</fullName>
        <ecNumber evidence="3">3.2.1.23</ecNumber>
    </recommendedName>
</protein>
<dbReference type="InterPro" id="IPR018954">
    <property type="entry name" value="Betagal_dom2"/>
</dbReference>
<dbReference type="InterPro" id="IPR001944">
    <property type="entry name" value="Glycoside_Hdrlase_35"/>
</dbReference>
<accession>A0AAD4LEZ7</accession>
<dbReference type="SUPFAM" id="SSF49785">
    <property type="entry name" value="Galactose-binding domain-like"/>
    <property type="match status" value="2"/>
</dbReference>
<dbReference type="GO" id="GO:0005975">
    <property type="term" value="P:carbohydrate metabolic process"/>
    <property type="evidence" value="ECO:0007669"/>
    <property type="project" value="InterPro"/>
</dbReference>
<dbReference type="InterPro" id="IPR036833">
    <property type="entry name" value="BetaGal_dom3_sf"/>
</dbReference>
<keyword evidence="7" id="KW-0326">Glycosidase</keyword>
<dbReference type="PRINTS" id="PR00742">
    <property type="entry name" value="GLHYDRLASE35"/>
</dbReference>
<keyword evidence="9" id="KW-1133">Transmembrane helix</keyword>
<gene>
    <name evidence="11" type="ORF">EDB92DRAFT_903355</name>
</gene>
<evidence type="ECO:0000256" key="1">
    <source>
        <dbReference type="ARBA" id="ARBA00001412"/>
    </source>
</evidence>
<dbReference type="Gene3D" id="2.60.390.10">
    <property type="entry name" value="Beta-galactosidase, domain 3"/>
    <property type="match status" value="1"/>
</dbReference>
<dbReference type="Pfam" id="PF01301">
    <property type="entry name" value="Glyco_hydro_35"/>
    <property type="match status" value="1"/>
</dbReference>
<dbReference type="Gene3D" id="2.102.20.10">
    <property type="entry name" value="Beta-galactosidase, domain 2"/>
    <property type="match status" value="1"/>
</dbReference>
<dbReference type="InterPro" id="IPR017853">
    <property type="entry name" value="GH"/>
</dbReference>
<evidence type="ECO:0000256" key="3">
    <source>
        <dbReference type="ARBA" id="ARBA00012756"/>
    </source>
</evidence>
<name>A0AAD4LEZ7_9AGAM</name>
<organism evidence="11 12">
    <name type="scientific">Lactarius akahatsu</name>
    <dbReference type="NCBI Taxonomy" id="416441"/>
    <lineage>
        <taxon>Eukaryota</taxon>
        <taxon>Fungi</taxon>
        <taxon>Dikarya</taxon>
        <taxon>Basidiomycota</taxon>
        <taxon>Agaricomycotina</taxon>
        <taxon>Agaricomycetes</taxon>
        <taxon>Russulales</taxon>
        <taxon>Russulaceae</taxon>
        <taxon>Lactarius</taxon>
    </lineage>
</organism>
<dbReference type="FunFam" id="3.20.20.80:FF:000040">
    <property type="entry name" value="Beta-galactosidase A"/>
    <property type="match status" value="1"/>
</dbReference>
<dbReference type="EMBL" id="JAKELL010000039">
    <property type="protein sequence ID" value="KAH8989103.1"/>
    <property type="molecule type" value="Genomic_DNA"/>
</dbReference>
<sequence>MEVRKSHECAGCSLKRIWSSGDTPGTANMRFCHHDDKVNVLNVHTRRPQWNISWFRTRTVLFAVSIFITLGIIFLFPWFRTSPFRFQHFLESGYSGLLACIYSDTMSKEAALSAPITAAFSSNGRTNVVQWDKYTLALHGQRVLVYSGEFHTFRLPVPSLWLDILQKFKAAGLNAVSVYTHWGLLNPAPGVVDFDAFRALQPLFDAALAAGVWVVLRPGPYINAETTAGGIAHWVTSQTEGSLRTNATDFNVAWQDYIQGVITQAAPNQITEGGPIIAIQVDNEYFQSGSGNAQYFAELEAAYHNSSIVVPLTYNDPGQDGNFVNGTGAVDIYGLDSYPQAFDCSHPQTWKPVVTNYYEYHEETNPGQPFYVPEFQGGSYDAWGPTAPGYTSCGEMTGAEFQSVFYRQLWASNAKLMNFYMVYGGTSWGGLPFPGVYTSYDYGAAIGESRVITTKFTELKAQGLFLRSSPEFLKTERVGNSTSGPCHVTNSAAFVTFLKNPDTGTGFWIARQTNSSSTALTAFNLTVTTSAGTVTIPRAVPNITLNGRQSKVIVTDYHYGTSSFILWSTAPIFFAGHIGNRDVLYITADSGEPSELALSHSGAVDFKFPDGVLEGGPFAVVDTETSLVLVSTSLTAGTFFAPVLDGTGPHASFWQIGTNSTLLVGGPYLVRNASLGTDGTLALYGDLNASVTLQVIGPPQMKAVTWNGKIVARNNTATNNLSRFSGTFIGHLTFSNPKITAPALTQWKFSDSLPEIQATFDDSSWIVANHTTTNVPFKPYYGDGRVLYGCDYGFCENIVLWRGHFDATGHERSVNLSINGGEAFAASVWLNSHFLGTSFGNSTNNLHILEETDDELIFPAGSLIPGAENVITIVQDNMGLNQTDGSMTDASKSPRGVRGFKLNNGTFGTWKVQGKIGGYTDFPDRVRGVLNEGGLFGERAGWHLPGFDTSNWVARDLSAGLPNGDAGVGFFATEFPLHIPPGFDVMLSFTFDESAQPYRALLFVNGWMMGKRVANLGPQFKFPVHQGILDYNGTNTVAIALWAMEAVPITPTLSLTVDTILQGGVGPIISNNPLWSPKGRGLRGLC</sequence>
<dbReference type="SUPFAM" id="SSF117100">
    <property type="entry name" value="Beta-galactosidase LacA, domain 3"/>
    <property type="match status" value="1"/>
</dbReference>
<comment type="caution">
    <text evidence="11">The sequence shown here is derived from an EMBL/GenBank/DDBJ whole genome shotgun (WGS) entry which is preliminary data.</text>
</comment>
<proteinExistence type="inferred from homology"/>
<dbReference type="InterPro" id="IPR025300">
    <property type="entry name" value="BetaGal_jelly_roll_dom"/>
</dbReference>
<keyword evidence="5 11" id="KW-0378">Hydrolase</keyword>
<dbReference type="InterPro" id="IPR031330">
    <property type="entry name" value="Gly_Hdrlase_35_cat"/>
</dbReference>
<evidence type="ECO:0000256" key="9">
    <source>
        <dbReference type="SAM" id="Phobius"/>
    </source>
</evidence>
<evidence type="ECO:0000313" key="11">
    <source>
        <dbReference type="EMBL" id="KAH8989103.1"/>
    </source>
</evidence>
<dbReference type="Pfam" id="PF10435">
    <property type="entry name" value="BetaGal_dom2"/>
    <property type="match status" value="1"/>
</dbReference>
<keyword evidence="12" id="KW-1185">Reference proteome</keyword>
<dbReference type="SUPFAM" id="SSF51011">
    <property type="entry name" value="Glycosyl hydrolase domain"/>
    <property type="match status" value="1"/>
</dbReference>
<evidence type="ECO:0000256" key="2">
    <source>
        <dbReference type="ARBA" id="ARBA00009809"/>
    </source>
</evidence>
<dbReference type="SUPFAM" id="SSF51445">
    <property type="entry name" value="(Trans)glycosidases"/>
    <property type="match status" value="1"/>
</dbReference>
<evidence type="ECO:0000256" key="5">
    <source>
        <dbReference type="ARBA" id="ARBA00022801"/>
    </source>
</evidence>
<keyword evidence="9" id="KW-0812">Transmembrane</keyword>
<evidence type="ECO:0000256" key="8">
    <source>
        <dbReference type="RuleBase" id="RU003679"/>
    </source>
</evidence>
<evidence type="ECO:0000256" key="6">
    <source>
        <dbReference type="ARBA" id="ARBA00023180"/>
    </source>
</evidence>
<comment type="similarity">
    <text evidence="2 8">Belongs to the glycosyl hydrolase 35 family.</text>
</comment>
<reference evidence="11" key="1">
    <citation type="submission" date="2022-01" db="EMBL/GenBank/DDBJ databases">
        <title>Comparative genomics reveals a dynamic genome evolution in the ectomycorrhizal milk-cap (Lactarius) mushrooms.</title>
        <authorList>
            <consortium name="DOE Joint Genome Institute"/>
            <person name="Lebreton A."/>
            <person name="Tang N."/>
            <person name="Kuo A."/>
            <person name="LaButti K."/>
            <person name="Drula E."/>
            <person name="Barry K."/>
            <person name="Clum A."/>
            <person name="Lipzen A."/>
            <person name="Mousain D."/>
            <person name="Ng V."/>
            <person name="Wang R."/>
            <person name="Wang X."/>
            <person name="Dai Y."/>
            <person name="Henrissat B."/>
            <person name="Grigoriev I.V."/>
            <person name="Guerin-Laguette A."/>
            <person name="Yu F."/>
            <person name="Martin F.M."/>
        </authorList>
    </citation>
    <scope>NUCLEOTIDE SEQUENCE</scope>
    <source>
        <strain evidence="11">QP</strain>
    </source>
</reference>
<feature type="domain" description="Beta-galactosidase" evidence="10">
    <location>
        <begin position="471"/>
        <end position="639"/>
    </location>
</feature>
<evidence type="ECO:0000259" key="10">
    <source>
        <dbReference type="SMART" id="SM01029"/>
    </source>
</evidence>
<dbReference type="Pfam" id="PF13364">
    <property type="entry name" value="BetaGal_ABD2"/>
    <property type="match status" value="2"/>
</dbReference>
<dbReference type="EC" id="3.2.1.23" evidence="3"/>
<keyword evidence="6" id="KW-0325">Glycoprotein</keyword>
<evidence type="ECO:0000313" key="12">
    <source>
        <dbReference type="Proteomes" id="UP001201163"/>
    </source>
</evidence>
<dbReference type="InterPro" id="IPR008979">
    <property type="entry name" value="Galactose-bd-like_sf"/>
</dbReference>